<dbReference type="Pfam" id="PF01580">
    <property type="entry name" value="FtsK_SpoIIIE"/>
    <property type="match status" value="3"/>
</dbReference>
<dbReference type="InterPro" id="IPR003593">
    <property type="entry name" value="AAA+_ATPase"/>
</dbReference>
<keyword evidence="3 4" id="KW-0067">ATP-binding</keyword>
<dbReference type="SUPFAM" id="SSF52129">
    <property type="entry name" value="Caspase-like"/>
    <property type="match status" value="1"/>
</dbReference>
<evidence type="ECO:0000256" key="2">
    <source>
        <dbReference type="ARBA" id="ARBA00022741"/>
    </source>
</evidence>
<evidence type="ECO:0008006" key="9">
    <source>
        <dbReference type="Google" id="ProtNLM"/>
    </source>
</evidence>
<feature type="domain" description="FtsK" evidence="6">
    <location>
        <begin position="306"/>
        <end position="493"/>
    </location>
</feature>
<dbReference type="PANTHER" id="PTHR22683">
    <property type="entry name" value="SPORULATION PROTEIN RELATED"/>
    <property type="match status" value="1"/>
</dbReference>
<feature type="binding site" evidence="4">
    <location>
        <begin position="324"/>
        <end position="331"/>
    </location>
    <ligand>
        <name>ATP</name>
        <dbReference type="ChEBI" id="CHEBI:30616"/>
    </ligand>
</feature>
<dbReference type="InterPro" id="IPR023837">
    <property type="entry name" value="EccCb-like_Actinobacteria"/>
</dbReference>
<evidence type="ECO:0000256" key="1">
    <source>
        <dbReference type="ARBA" id="ARBA00022737"/>
    </source>
</evidence>
<dbReference type="NCBIfam" id="TIGR03925">
    <property type="entry name" value="T7SS_EccC_b"/>
    <property type="match status" value="1"/>
</dbReference>
<dbReference type="InterPro" id="IPR011600">
    <property type="entry name" value="Pept_C14_caspase"/>
</dbReference>
<dbReference type="Gene3D" id="3.40.50.1460">
    <property type="match status" value="1"/>
</dbReference>
<feature type="domain" description="Caspase family p20" evidence="5">
    <location>
        <begin position="6"/>
        <end position="135"/>
    </location>
</feature>
<comment type="caution">
    <text evidence="7">The sequence shown here is derived from an EMBL/GenBank/DDBJ whole genome shotgun (WGS) entry which is preliminary data.</text>
</comment>
<keyword evidence="1" id="KW-0677">Repeat</keyword>
<dbReference type="InterPro" id="IPR027417">
    <property type="entry name" value="P-loop_NTPase"/>
</dbReference>
<feature type="domain" description="FtsK" evidence="6">
    <location>
        <begin position="925"/>
        <end position="1121"/>
    </location>
</feature>
<sequence length="1441" mass="156628">MSSPTGRRIALFVANDTYHFDGLSRLYAPISDAEQLRELLRDPEIGGFRPTELLINESKAEIERSIERVFRGAEPDDVILFYFSGHGLRTRQNLYLAVGNTDPQLLSSTAVSSTFIRELIRESAAAAKIIVLDCCYSGAFLGSEVMKSAPTIDDVAQQLAAGDGICVLTASSAVETAAEGRADGDSAPLSVFTSALVKGIGTGQADNGSGLIGTHDLWTFVHADVRSRTTRQTPNHYGVFKDEVYIARVRRRQSSLIEVGDRVQLGSLVGRLEQTPDSGLRAANWWGTGRLKVPIGQERRTDGVPGETVWLDLAGADRNLFIVGRAGSGKSTLLRTLTGSLALTHSPDEVKLYVLESSNRLGSMSALPHIASAVGDDELDKVGAVLDRVTAEIRSRKRLYRETGIDSPGSLRAARPSLAGPVPDVFLVIDRLGDFREQIPGFDGRIKQIASAGPEYGVHLVVTARDWNEAPGDLVDLLTAHVELRLHRPADSRLHPERAARLPDGPGWALFGERPFRVAMPDLRELQPELLSAVEISDGAAELVDLVRGYQQELALDGLGRSPLDGEVDFTELLGIGSGQDFDVDEMWRTRHDRDRLRVPIGLTATGDVVRLDLKEAAQNGMGPHGLCIGATGSGKSEFLRTLILALVTTHSPDALNLVLVDFKGGAAFSGLESLPHVSTVIANVEQDLSLVDRLQDTLAGELKRRQEILRATGKFAEVSDYERARAAGMQAEPLPALLIVVDEYSELLAQKPDFIELFVMIGRLGRSLHVHLLLASHRFEEDKVRGLERHLSYRVVLRTFSAAESRAVIGTADAYHLASDPGSGYLKVDASDPLRFKSAYVSRSERVGPGASTGSVEQRTVLEAVVSRIRGHGKPAYPLWVPPLDASPTLDQLLPEQDWRSTVQRPGRLRMPIGVIDKPSEHRREVLTIDLSSAKGHVAVVGGPRAGKSTTLQTIVLAAAVTHSPEQVQFYCLDFGGGGLMRLARVPHVGSVAGRLDGDRVRRTIAELTTLLRRREQRFAELGIESIVEYRRRNFAASEATDSSPPDRFGDVVLVIDGWRAVGEEFDVLEPQINAIATQGLSYGIHLMISASRWPEIRPMIRDQIGTRIELRLGDPSDSEINRRVAQQVPEERPGRGITADHLHMLIALPRLDSDSDPATLSEGLGEAAAELSALYGRRRAPEVRTLPLEFSRETLPALAAEHGISMGPTKVVVGLCESELQPLVLDFAAEPHFMAFADAAHGKTTLLRNIITGIVENASPAEAQVVLIDYRRGMLGEFANGLAGYSTSSQTTAPMIAEVAKTLAGRIPGPGITAQQLRERAWWSGPEIYLVVDDYDLVSPGSGANPFLPLVEYFPQARDVGLHFIVARRTSGVSRALYDPVLGALRNLSVETLVMSGPRDEGKVIGDVRPMKLPPGRGILASRTREQEMVQIANLPAPQ</sequence>
<dbReference type="PANTHER" id="PTHR22683:SF1">
    <property type="entry name" value="TYPE VII SECRETION SYSTEM PROTEIN ESSC"/>
    <property type="match status" value="1"/>
</dbReference>
<evidence type="ECO:0000256" key="4">
    <source>
        <dbReference type="PROSITE-ProRule" id="PRU00289"/>
    </source>
</evidence>
<keyword evidence="8" id="KW-1185">Reference proteome</keyword>
<dbReference type="SMART" id="SM00382">
    <property type="entry name" value="AAA"/>
    <property type="match status" value="3"/>
</dbReference>
<dbReference type="EMBL" id="BMNE01000012">
    <property type="protein sequence ID" value="GGN99010.1"/>
    <property type="molecule type" value="Genomic_DNA"/>
</dbReference>
<dbReference type="PROSITE" id="PS50208">
    <property type="entry name" value="CASPASE_P20"/>
    <property type="match status" value="1"/>
</dbReference>
<dbReference type="NCBIfam" id="NF047832">
    <property type="entry name" value="caspase_w_EACC1"/>
    <property type="match status" value="1"/>
</dbReference>
<proteinExistence type="predicted"/>
<evidence type="ECO:0000259" key="5">
    <source>
        <dbReference type="PROSITE" id="PS50208"/>
    </source>
</evidence>
<protein>
    <recommendedName>
        <fullName evidence="9">Type VII secretion protein EccCb</fullName>
    </recommendedName>
</protein>
<evidence type="ECO:0000313" key="8">
    <source>
        <dbReference type="Proteomes" id="UP000658127"/>
    </source>
</evidence>
<dbReference type="InterPro" id="IPR050206">
    <property type="entry name" value="FtsK/SpoIIIE/SftA"/>
</dbReference>
<dbReference type="InterPro" id="IPR029030">
    <property type="entry name" value="Caspase-like_dom_sf"/>
</dbReference>
<reference evidence="8" key="1">
    <citation type="journal article" date="2019" name="Int. J. Syst. Evol. Microbiol.">
        <title>The Global Catalogue of Microorganisms (GCM) 10K type strain sequencing project: providing services to taxonomists for standard genome sequencing and annotation.</title>
        <authorList>
            <consortium name="The Broad Institute Genomics Platform"/>
            <consortium name="The Broad Institute Genome Sequencing Center for Infectious Disease"/>
            <person name="Wu L."/>
            <person name="Ma J."/>
        </authorList>
    </citation>
    <scope>NUCLEOTIDE SEQUENCE [LARGE SCALE GENOMIC DNA]</scope>
    <source>
        <strain evidence="8">CGMCC 4.7329</strain>
    </source>
</reference>
<name>A0ABQ2L1K6_9NOCA</name>
<feature type="binding site" evidence="4">
    <location>
        <begin position="943"/>
        <end position="950"/>
    </location>
    <ligand>
        <name>ATP</name>
        <dbReference type="ChEBI" id="CHEBI:30616"/>
    </ligand>
</feature>
<evidence type="ECO:0000259" key="6">
    <source>
        <dbReference type="PROSITE" id="PS50901"/>
    </source>
</evidence>
<dbReference type="Gene3D" id="3.40.50.300">
    <property type="entry name" value="P-loop containing nucleotide triphosphate hydrolases"/>
    <property type="match status" value="4"/>
</dbReference>
<keyword evidence="2 4" id="KW-0547">Nucleotide-binding</keyword>
<dbReference type="SUPFAM" id="SSF52540">
    <property type="entry name" value="P-loop containing nucleoside triphosphate hydrolases"/>
    <property type="match status" value="3"/>
</dbReference>
<dbReference type="PROSITE" id="PS50901">
    <property type="entry name" value="FTSK"/>
    <property type="match status" value="4"/>
</dbReference>
<feature type="domain" description="FtsK" evidence="6">
    <location>
        <begin position="607"/>
        <end position="807"/>
    </location>
</feature>
<feature type="domain" description="FtsK" evidence="6">
    <location>
        <begin position="1222"/>
        <end position="1405"/>
    </location>
</feature>
<evidence type="ECO:0000256" key="3">
    <source>
        <dbReference type="ARBA" id="ARBA00022840"/>
    </source>
</evidence>
<feature type="binding site" evidence="4">
    <location>
        <begin position="630"/>
        <end position="637"/>
    </location>
    <ligand>
        <name>ATP</name>
        <dbReference type="ChEBI" id="CHEBI:30616"/>
    </ligand>
</feature>
<dbReference type="InterPro" id="IPR002543">
    <property type="entry name" value="FtsK_dom"/>
</dbReference>
<dbReference type="Pfam" id="PF00656">
    <property type="entry name" value="Peptidase_C14"/>
    <property type="match status" value="1"/>
</dbReference>
<organism evidence="7 8">
    <name type="scientific">Nocardia rhizosphaerihabitans</name>
    <dbReference type="NCBI Taxonomy" id="1691570"/>
    <lineage>
        <taxon>Bacteria</taxon>
        <taxon>Bacillati</taxon>
        <taxon>Actinomycetota</taxon>
        <taxon>Actinomycetes</taxon>
        <taxon>Mycobacteriales</taxon>
        <taxon>Nocardiaceae</taxon>
        <taxon>Nocardia</taxon>
    </lineage>
</organism>
<dbReference type="RefSeq" id="WP_189034459.1">
    <property type="nucleotide sequence ID" value="NZ_BMNE01000012.1"/>
</dbReference>
<feature type="binding site" evidence="4">
    <location>
        <begin position="1239"/>
        <end position="1246"/>
    </location>
    <ligand>
        <name>ATP</name>
        <dbReference type="ChEBI" id="CHEBI:30616"/>
    </ligand>
</feature>
<evidence type="ECO:0000313" key="7">
    <source>
        <dbReference type="EMBL" id="GGN99010.1"/>
    </source>
</evidence>
<gene>
    <name evidence="7" type="ORF">GCM10011610_66500</name>
</gene>
<dbReference type="Proteomes" id="UP000658127">
    <property type="component" value="Unassembled WGS sequence"/>
</dbReference>
<dbReference type="InterPro" id="IPR001309">
    <property type="entry name" value="Pept_C14_p20"/>
</dbReference>
<accession>A0ABQ2L1K6</accession>